<evidence type="ECO:0000313" key="2">
    <source>
        <dbReference type="Proteomes" id="UP000023152"/>
    </source>
</evidence>
<protein>
    <submittedName>
        <fullName evidence="1">Uncharacterized protein</fullName>
    </submittedName>
</protein>
<gene>
    <name evidence="1" type="ORF">RFI_36671</name>
</gene>
<dbReference type="EMBL" id="ASPP01040079">
    <property type="protein sequence ID" value="ETO00769.1"/>
    <property type="molecule type" value="Genomic_DNA"/>
</dbReference>
<organism evidence="1 2">
    <name type="scientific">Reticulomyxa filosa</name>
    <dbReference type="NCBI Taxonomy" id="46433"/>
    <lineage>
        <taxon>Eukaryota</taxon>
        <taxon>Sar</taxon>
        <taxon>Rhizaria</taxon>
        <taxon>Retaria</taxon>
        <taxon>Foraminifera</taxon>
        <taxon>Monothalamids</taxon>
        <taxon>Reticulomyxidae</taxon>
        <taxon>Reticulomyxa</taxon>
    </lineage>
</organism>
<name>X6LGP9_RETFI</name>
<evidence type="ECO:0000313" key="1">
    <source>
        <dbReference type="EMBL" id="ETO00769.1"/>
    </source>
</evidence>
<proteinExistence type="predicted"/>
<dbReference type="AlphaFoldDB" id="X6LGP9"/>
<sequence>MNYVSVWSKNNKRNTFKERRQYNQWIPFTNNQNNTICIGRNEDDYQAVRAMIGYYKNNISVFNLNTFQFIKHDGHAIIVLYQNLKMDKKKILK</sequence>
<comment type="caution">
    <text evidence="1">The sequence shown here is derived from an EMBL/GenBank/DDBJ whole genome shotgun (WGS) entry which is preliminary data.</text>
</comment>
<reference evidence="1 2" key="1">
    <citation type="journal article" date="2013" name="Curr. Biol.">
        <title>The Genome of the Foraminiferan Reticulomyxa filosa.</title>
        <authorList>
            <person name="Glockner G."/>
            <person name="Hulsmann N."/>
            <person name="Schleicher M."/>
            <person name="Noegel A.A."/>
            <person name="Eichinger L."/>
            <person name="Gallinger C."/>
            <person name="Pawlowski J."/>
            <person name="Sierra R."/>
            <person name="Euteneuer U."/>
            <person name="Pillet L."/>
            <person name="Moustafa A."/>
            <person name="Platzer M."/>
            <person name="Groth M."/>
            <person name="Szafranski K."/>
            <person name="Schliwa M."/>
        </authorList>
    </citation>
    <scope>NUCLEOTIDE SEQUENCE [LARGE SCALE GENOMIC DNA]</scope>
</reference>
<accession>X6LGP9</accession>
<dbReference type="Proteomes" id="UP000023152">
    <property type="component" value="Unassembled WGS sequence"/>
</dbReference>
<keyword evidence="2" id="KW-1185">Reference proteome</keyword>